<name>A0A1I7NBS6_9HYPH</name>
<evidence type="ECO:0000256" key="2">
    <source>
        <dbReference type="SAM" id="MobiDB-lite"/>
    </source>
</evidence>
<evidence type="ECO:0000256" key="1">
    <source>
        <dbReference type="ARBA" id="ARBA00038420"/>
    </source>
</evidence>
<protein>
    <submittedName>
        <fullName evidence="4">Murein DD-endopeptidase MepM and murein hydrolase activator NlpD, contain LysM domain</fullName>
    </submittedName>
</protein>
<dbReference type="SUPFAM" id="SSF51261">
    <property type="entry name" value="Duplicated hybrid motif"/>
    <property type="match status" value="1"/>
</dbReference>
<dbReference type="Pfam" id="PF01551">
    <property type="entry name" value="Peptidase_M23"/>
    <property type="match status" value="1"/>
</dbReference>
<dbReference type="SMART" id="SM00257">
    <property type="entry name" value="LysM"/>
    <property type="match status" value="1"/>
</dbReference>
<comment type="similarity">
    <text evidence="1">Belongs to the E.coli NlpD/Haemophilus LppB family.</text>
</comment>
<feature type="compositionally biased region" description="Low complexity" evidence="2">
    <location>
        <begin position="272"/>
        <end position="307"/>
    </location>
</feature>
<evidence type="ECO:0000259" key="3">
    <source>
        <dbReference type="PROSITE" id="PS51782"/>
    </source>
</evidence>
<feature type="compositionally biased region" description="Low complexity" evidence="2">
    <location>
        <begin position="136"/>
        <end position="150"/>
    </location>
</feature>
<keyword evidence="4" id="KW-0378">Hydrolase</keyword>
<dbReference type="AlphaFoldDB" id="A0A1I7NBS6"/>
<reference evidence="4 5" key="1">
    <citation type="submission" date="2016-10" db="EMBL/GenBank/DDBJ databases">
        <authorList>
            <person name="de Groot N.N."/>
        </authorList>
    </citation>
    <scope>NUCLEOTIDE SEQUENCE [LARGE SCALE GENOMIC DNA]</scope>
    <source>
        <strain evidence="4 5">IPL20</strain>
    </source>
</reference>
<dbReference type="OrthoDB" id="9795421at2"/>
<feature type="compositionally biased region" description="Low complexity" evidence="2">
    <location>
        <begin position="160"/>
        <end position="189"/>
    </location>
</feature>
<feature type="region of interest" description="Disordered" evidence="2">
    <location>
        <begin position="242"/>
        <end position="307"/>
    </location>
</feature>
<dbReference type="PROSITE" id="PS51257">
    <property type="entry name" value="PROKAR_LIPOPROTEIN"/>
    <property type="match status" value="1"/>
</dbReference>
<dbReference type="InterPro" id="IPR050570">
    <property type="entry name" value="Cell_wall_metabolism_enzyme"/>
</dbReference>
<dbReference type="STRING" id="429728.SAMN05216456_1536"/>
<evidence type="ECO:0000313" key="4">
    <source>
        <dbReference type="EMBL" id="SFV32091.1"/>
    </source>
</evidence>
<dbReference type="PANTHER" id="PTHR21666:SF263">
    <property type="entry name" value="MUREIN HYDROLASE ACTIVATOR NLPD"/>
    <property type="match status" value="1"/>
</dbReference>
<dbReference type="EMBL" id="FPCK01000001">
    <property type="protein sequence ID" value="SFV32091.1"/>
    <property type="molecule type" value="Genomic_DNA"/>
</dbReference>
<gene>
    <name evidence="4" type="ORF">SAMN05216456_1536</name>
</gene>
<organism evidence="4 5">
    <name type="scientific">Devosia crocina</name>
    <dbReference type="NCBI Taxonomy" id="429728"/>
    <lineage>
        <taxon>Bacteria</taxon>
        <taxon>Pseudomonadati</taxon>
        <taxon>Pseudomonadota</taxon>
        <taxon>Alphaproteobacteria</taxon>
        <taxon>Hyphomicrobiales</taxon>
        <taxon>Devosiaceae</taxon>
        <taxon>Devosia</taxon>
    </lineage>
</organism>
<evidence type="ECO:0000313" key="5">
    <source>
        <dbReference type="Proteomes" id="UP000199074"/>
    </source>
</evidence>
<dbReference type="InterPro" id="IPR018392">
    <property type="entry name" value="LysM"/>
</dbReference>
<feature type="region of interest" description="Disordered" evidence="2">
    <location>
        <begin position="133"/>
        <end position="193"/>
    </location>
</feature>
<sequence>MRKNLLSRVPKGTVAVAGLLVATVALSGCSSLGARSFGDPTTTGSVAQSAPPATINQPMPPSIGAQQNMQVAEARFLPPAPLGGGWAGGAVQNNSPVQSSFTQPMAATSPVALGASAPTVQSQDLPVLSNSASMGTQQAMPAMQTPAAAPTMPPSLAVGSLPTSAPAPSPNSSLPVNSSVPTSAATAPSGGYTHTIAGGESLYTIARRYEVTTQALVQANNLSSPDKIVVGQQLVIPGRPDLVRTPQTASQPVQVASVAPGNASSPAPLTRPQEAAAPQQAAATPTPAPAATPVAAPTQAAAPTQVANVPAAAEPVASGNDKFRWPVSGRVITDFAASRGTGINIDVPEGSTVKAAENGTVIYVGSGVEGYGNLILIRHPNGYVSAYAHLKGMSVAKGAVVGRGDAIGTVGMSGSVSKPQLHFELRKGATPVDPMPLLAS</sequence>
<feature type="compositionally biased region" description="Polar residues" evidence="2">
    <location>
        <begin position="245"/>
        <end position="254"/>
    </location>
</feature>
<dbReference type="CDD" id="cd00118">
    <property type="entry name" value="LysM"/>
    <property type="match status" value="1"/>
</dbReference>
<dbReference type="InterPro" id="IPR016047">
    <property type="entry name" value="M23ase_b-sheet_dom"/>
</dbReference>
<proteinExistence type="inferred from homology"/>
<dbReference type="Gene3D" id="2.70.70.10">
    <property type="entry name" value="Glucose Permease (Domain IIA)"/>
    <property type="match status" value="1"/>
</dbReference>
<dbReference type="Proteomes" id="UP000199074">
    <property type="component" value="Unassembled WGS sequence"/>
</dbReference>
<dbReference type="GO" id="GO:0004222">
    <property type="term" value="F:metalloendopeptidase activity"/>
    <property type="evidence" value="ECO:0007669"/>
    <property type="project" value="TreeGrafter"/>
</dbReference>
<feature type="domain" description="LysM" evidence="3">
    <location>
        <begin position="192"/>
        <end position="236"/>
    </location>
</feature>
<dbReference type="RefSeq" id="WP_092422971.1">
    <property type="nucleotide sequence ID" value="NZ_FPCK01000001.1"/>
</dbReference>
<dbReference type="CDD" id="cd12797">
    <property type="entry name" value="M23_peptidase"/>
    <property type="match status" value="1"/>
</dbReference>
<dbReference type="Gene3D" id="3.10.350.10">
    <property type="entry name" value="LysM domain"/>
    <property type="match status" value="1"/>
</dbReference>
<accession>A0A1I7NBS6</accession>
<dbReference type="Pfam" id="PF01476">
    <property type="entry name" value="LysM"/>
    <property type="match status" value="1"/>
</dbReference>
<dbReference type="InterPro" id="IPR036779">
    <property type="entry name" value="LysM_dom_sf"/>
</dbReference>
<dbReference type="PROSITE" id="PS51782">
    <property type="entry name" value="LYSM"/>
    <property type="match status" value="1"/>
</dbReference>
<keyword evidence="5" id="KW-1185">Reference proteome</keyword>
<dbReference type="InterPro" id="IPR011055">
    <property type="entry name" value="Dup_hybrid_motif"/>
</dbReference>
<dbReference type="PANTHER" id="PTHR21666">
    <property type="entry name" value="PEPTIDASE-RELATED"/>
    <property type="match status" value="1"/>
</dbReference>